<dbReference type="GeneID" id="83212914"/>
<feature type="region of interest" description="Disordered" evidence="5">
    <location>
        <begin position="91"/>
        <end position="111"/>
    </location>
</feature>
<dbReference type="EMBL" id="JARTCD010000022">
    <property type="protein sequence ID" value="KAJ8658776.1"/>
    <property type="molecule type" value="Genomic_DNA"/>
</dbReference>
<dbReference type="GO" id="GO:0007031">
    <property type="term" value="P:peroxisome organization"/>
    <property type="evidence" value="ECO:0007669"/>
    <property type="project" value="UniProtKB-ARBA"/>
</dbReference>
<dbReference type="GO" id="GO:0012505">
    <property type="term" value="C:endomembrane system"/>
    <property type="evidence" value="ECO:0007669"/>
    <property type="project" value="UniProtKB-SubCell"/>
</dbReference>
<keyword evidence="9" id="KW-1185">Reference proteome</keyword>
<sequence>MSLSPSKSDHNQNDDTILSTETLDALKPYIHALVTITRLLRWKPYNNDKSSPTSTMILVMTAWSILFYHHQLVLGLAAPIFIVYLATAHSTTTTTPTPTTTTTTTTTADQRRHANIDNEDHVFVNELLELVQLLPTTTPQPFKVYNERQRDGMMIMTTLYAVWLYVLYSGRLGQVVWMIGCMCFMWCSPWITQLRNIIYARRQAAIAASSTQTTSITTASSLQQQPKKPELDRLYCFCIYQHQRWWLHTGWSASLMLPQDRPVWSDEYLEPTPSVDEFSLPPPIGDQCWVWTDPAWKVDNSLENSNGWEYGSWDWDAWSIKPSFKTFTRRKKWIRCARLVTPPSRSSHPQLIQHDNTNTTTTTPCTSSDTQSDYSSSSSTSTTLLSASPPSLSFSPKPRPSSLLTHRTLSSVSTILTQC</sequence>
<feature type="compositionally biased region" description="Low complexity" evidence="5">
    <location>
        <begin position="355"/>
        <end position="402"/>
    </location>
</feature>
<evidence type="ECO:0000313" key="8">
    <source>
        <dbReference type="EMBL" id="KAJ8658776.1"/>
    </source>
</evidence>
<evidence type="ECO:0000313" key="9">
    <source>
        <dbReference type="Proteomes" id="UP001234581"/>
    </source>
</evidence>
<feature type="compositionally biased region" description="Low complexity" evidence="5">
    <location>
        <begin position="91"/>
        <end position="107"/>
    </location>
</feature>
<accession>A0AAD7XZK3</accession>
<dbReference type="Proteomes" id="UP001234581">
    <property type="component" value="Unassembled WGS sequence"/>
</dbReference>
<evidence type="ECO:0000256" key="4">
    <source>
        <dbReference type="ARBA" id="ARBA00023136"/>
    </source>
</evidence>
<gene>
    <name evidence="8" type="ORF">O0I10_005502</name>
</gene>
<feature type="domain" description="TECPR1-like DysF" evidence="7">
    <location>
        <begin position="21"/>
        <end position="335"/>
    </location>
</feature>
<feature type="compositionally biased region" description="Polar residues" evidence="5">
    <location>
        <begin position="343"/>
        <end position="354"/>
    </location>
</feature>
<proteinExistence type="predicted"/>
<reference evidence="8 9" key="1">
    <citation type="submission" date="2023-03" db="EMBL/GenBank/DDBJ databases">
        <title>Genome sequence of Lichtheimia ornata CBS 291.66.</title>
        <authorList>
            <person name="Mohabir J.T."/>
            <person name="Shea T.P."/>
            <person name="Kurbessoian T."/>
            <person name="Berby B."/>
            <person name="Fontaine J."/>
            <person name="Livny J."/>
            <person name="Gnirke A."/>
            <person name="Stajich J.E."/>
            <person name="Cuomo C.A."/>
        </authorList>
    </citation>
    <scope>NUCLEOTIDE SEQUENCE [LARGE SCALE GENOMIC DNA]</scope>
    <source>
        <strain evidence="8">CBS 291.66</strain>
    </source>
</reference>
<evidence type="ECO:0000259" key="7">
    <source>
        <dbReference type="Pfam" id="PF06398"/>
    </source>
</evidence>
<evidence type="ECO:0000256" key="2">
    <source>
        <dbReference type="ARBA" id="ARBA00022692"/>
    </source>
</evidence>
<dbReference type="InterPro" id="IPR052646">
    <property type="entry name" value="Peroxisomal_PEX28-32"/>
</dbReference>
<protein>
    <recommendedName>
        <fullName evidence="7">TECPR1-like DysF domain-containing protein</fullName>
    </recommendedName>
</protein>
<evidence type="ECO:0000256" key="5">
    <source>
        <dbReference type="SAM" id="MobiDB-lite"/>
    </source>
</evidence>
<evidence type="ECO:0000256" key="3">
    <source>
        <dbReference type="ARBA" id="ARBA00022989"/>
    </source>
</evidence>
<feature type="region of interest" description="Disordered" evidence="5">
    <location>
        <begin position="342"/>
        <end position="402"/>
    </location>
</feature>
<dbReference type="PANTHER" id="PTHR31679">
    <property type="entry name" value="PEROXISOMAL MEMBRANE PROTEIN PEX30-RELATED"/>
    <property type="match status" value="1"/>
</dbReference>
<comment type="subcellular location">
    <subcellularLocation>
        <location evidence="1">Endomembrane system</location>
    </subcellularLocation>
</comment>
<keyword evidence="2 6" id="KW-0812">Transmembrane</keyword>
<dbReference type="Pfam" id="PF06398">
    <property type="entry name" value="Pex24p"/>
    <property type="match status" value="1"/>
</dbReference>
<keyword evidence="3 6" id="KW-1133">Transmembrane helix</keyword>
<dbReference type="InterPro" id="IPR010482">
    <property type="entry name" value="TECPR1-like_DysF"/>
</dbReference>
<evidence type="ECO:0000256" key="1">
    <source>
        <dbReference type="ARBA" id="ARBA00004308"/>
    </source>
</evidence>
<dbReference type="RefSeq" id="XP_058343689.1">
    <property type="nucleotide sequence ID" value="XM_058485542.1"/>
</dbReference>
<dbReference type="AlphaFoldDB" id="A0AAD7XZK3"/>
<evidence type="ECO:0000256" key="6">
    <source>
        <dbReference type="SAM" id="Phobius"/>
    </source>
</evidence>
<comment type="caution">
    <text evidence="8">The sequence shown here is derived from an EMBL/GenBank/DDBJ whole genome shotgun (WGS) entry which is preliminary data.</text>
</comment>
<organism evidence="8 9">
    <name type="scientific">Lichtheimia ornata</name>
    <dbReference type="NCBI Taxonomy" id="688661"/>
    <lineage>
        <taxon>Eukaryota</taxon>
        <taxon>Fungi</taxon>
        <taxon>Fungi incertae sedis</taxon>
        <taxon>Mucoromycota</taxon>
        <taxon>Mucoromycotina</taxon>
        <taxon>Mucoromycetes</taxon>
        <taxon>Mucorales</taxon>
        <taxon>Lichtheimiaceae</taxon>
        <taxon>Lichtheimia</taxon>
    </lineage>
</organism>
<feature type="transmembrane region" description="Helical" evidence="6">
    <location>
        <begin position="65"/>
        <end position="86"/>
    </location>
</feature>
<keyword evidence="4 6" id="KW-0472">Membrane</keyword>
<dbReference type="GO" id="GO:0005778">
    <property type="term" value="C:peroxisomal membrane"/>
    <property type="evidence" value="ECO:0007669"/>
    <property type="project" value="TreeGrafter"/>
</dbReference>
<dbReference type="PANTHER" id="PTHR31679:SF2">
    <property type="entry name" value="PEROXISOMAL MEMBRANE PROTEIN PEX30-RELATED"/>
    <property type="match status" value="1"/>
</dbReference>
<name>A0AAD7XZK3_9FUNG</name>